<evidence type="ECO:0000313" key="9">
    <source>
        <dbReference type="Proteomes" id="UP000319143"/>
    </source>
</evidence>
<evidence type="ECO:0000256" key="3">
    <source>
        <dbReference type="ARBA" id="ARBA00022692"/>
    </source>
</evidence>
<dbReference type="Pfam" id="PF03176">
    <property type="entry name" value="MMPL"/>
    <property type="match status" value="2"/>
</dbReference>
<comment type="subcellular location">
    <subcellularLocation>
        <location evidence="1">Cell membrane</location>
        <topology evidence="1">Multi-pass membrane protein</topology>
    </subcellularLocation>
</comment>
<feature type="domain" description="SSD" evidence="7">
    <location>
        <begin position="644"/>
        <end position="736"/>
    </location>
</feature>
<keyword evidence="2" id="KW-1003">Cell membrane</keyword>
<feature type="transmembrane region" description="Helical" evidence="6">
    <location>
        <begin position="584"/>
        <end position="603"/>
    </location>
</feature>
<feature type="transmembrane region" description="Helical" evidence="6">
    <location>
        <begin position="306"/>
        <end position="329"/>
    </location>
</feature>
<feature type="transmembrane region" description="Helical" evidence="6">
    <location>
        <begin position="221"/>
        <end position="253"/>
    </location>
</feature>
<dbReference type="SUPFAM" id="SSF82866">
    <property type="entry name" value="Multidrug efflux transporter AcrB transmembrane domain"/>
    <property type="match status" value="2"/>
</dbReference>
<dbReference type="InterPro" id="IPR000731">
    <property type="entry name" value="SSD"/>
</dbReference>
<dbReference type="InterPro" id="IPR050545">
    <property type="entry name" value="Mycobact_MmpL"/>
</dbReference>
<protein>
    <submittedName>
        <fullName evidence="8">Multidrug efflux pump subunit AcrB</fullName>
    </submittedName>
</protein>
<dbReference type="OrthoDB" id="221904at2"/>
<keyword evidence="4 6" id="KW-1133">Transmembrane helix</keyword>
<dbReference type="InterPro" id="IPR004869">
    <property type="entry name" value="MMPL_dom"/>
</dbReference>
<name>A0A5C6D8S5_9BACT</name>
<evidence type="ECO:0000256" key="5">
    <source>
        <dbReference type="ARBA" id="ARBA00023136"/>
    </source>
</evidence>
<sequence length="755" mass="81903">MIPFIAWQLVTRWRIVASVVILITAVAGMGMAKLSFDVSPNAIFSSDNRVSRELDELYRDFGHDDNDVVVILEAENLFTVEHLQQIRQLRNDLAEIDGISQAASVFDLRRRGSVFAPLIPPYMLPNADLDQLRRSVMRHPIAANQLVSDDGRMMMLWLHVEGDSLPLSKVIGVVDPVRNCTKQFEKSTGIDVLLAGHLTVRAETLVTLQQSMTKGSLLSTLIAAAVAFLLFRGLVPIVLCCVGPVIGVCWTLGMMGWTGQQIGGLGTVLPTLVIVIGVANSVHLLLETNRQLHRGRCPTSATFQALVRVGPACLLTSLTTVIGFGSLVLSETYSVKQFGCCAALGSALALLAVVFLLPVLMQFVNSAELERHHSTTVHHFSVWMNRLADFPIRHAWLIAIPSIAVCLLLLWPAFQQRPDIIWTETLANDSDATVAMAHADQSMGGALRAYVVVGWPQDASFADSETIAVTKEVHQAIAQTEGLRGEFSVLNLLASLPGKSIESRYRLFQRQPPSQQHRLVSESSRRLVVSTLVPNDGAAALGDRIVRLESSLAQIARKYPGYSLHVSGTVVAAARNMRAFIGDLGKSLAAAGIFIFFILAFAFRSLRIGLITTVPNAFPLLVTAAGLVLLGYPLQITSALTFSLCLGLAVDDTIHVITRFEQFQKQPGIECEQAVRETVAHVGPALVITTGILISGFAAMLVSPMPGIQMFSVLSCLIMATAFLGDMIVLPALLVLFAKRSPSLDTVRADQTPTK</sequence>
<evidence type="ECO:0000256" key="6">
    <source>
        <dbReference type="SAM" id="Phobius"/>
    </source>
</evidence>
<feature type="domain" description="SSD" evidence="7">
    <location>
        <begin position="251"/>
        <end position="363"/>
    </location>
</feature>
<feature type="transmembrane region" description="Helical" evidence="6">
    <location>
        <begin position="335"/>
        <end position="361"/>
    </location>
</feature>
<evidence type="ECO:0000313" key="8">
    <source>
        <dbReference type="EMBL" id="TWU32191.1"/>
    </source>
</evidence>
<dbReference type="Proteomes" id="UP000319143">
    <property type="component" value="Unassembled WGS sequence"/>
</dbReference>
<dbReference type="EMBL" id="SJPV01000013">
    <property type="protein sequence ID" value="TWU32191.1"/>
    <property type="molecule type" value="Genomic_DNA"/>
</dbReference>
<feature type="transmembrane region" description="Helical" evidence="6">
    <location>
        <begin position="265"/>
        <end position="286"/>
    </location>
</feature>
<proteinExistence type="predicted"/>
<feature type="transmembrane region" description="Helical" evidence="6">
    <location>
        <begin position="12"/>
        <end position="32"/>
    </location>
</feature>
<evidence type="ECO:0000256" key="1">
    <source>
        <dbReference type="ARBA" id="ARBA00004651"/>
    </source>
</evidence>
<dbReference type="RefSeq" id="WP_146530446.1">
    <property type="nucleotide sequence ID" value="NZ_SJPV01000013.1"/>
</dbReference>
<accession>A0A5C6D8S5</accession>
<organism evidence="8 9">
    <name type="scientific">Novipirellula artificiosorum</name>
    <dbReference type="NCBI Taxonomy" id="2528016"/>
    <lineage>
        <taxon>Bacteria</taxon>
        <taxon>Pseudomonadati</taxon>
        <taxon>Planctomycetota</taxon>
        <taxon>Planctomycetia</taxon>
        <taxon>Pirellulales</taxon>
        <taxon>Pirellulaceae</taxon>
        <taxon>Novipirellula</taxon>
    </lineage>
</organism>
<keyword evidence="9" id="KW-1185">Reference proteome</keyword>
<feature type="transmembrane region" description="Helical" evidence="6">
    <location>
        <begin position="708"/>
        <end position="738"/>
    </location>
</feature>
<dbReference type="AlphaFoldDB" id="A0A5C6D8S5"/>
<dbReference type="PANTHER" id="PTHR33406:SF12">
    <property type="entry name" value="BLR2997 PROTEIN"/>
    <property type="match status" value="1"/>
</dbReference>
<dbReference type="Gene3D" id="1.20.1640.10">
    <property type="entry name" value="Multidrug efflux transporter AcrB transmembrane domain"/>
    <property type="match status" value="2"/>
</dbReference>
<evidence type="ECO:0000256" key="4">
    <source>
        <dbReference type="ARBA" id="ARBA00022989"/>
    </source>
</evidence>
<reference evidence="8 9" key="1">
    <citation type="submission" date="2019-02" db="EMBL/GenBank/DDBJ databases">
        <title>Deep-cultivation of Planctomycetes and their phenomic and genomic characterization uncovers novel biology.</title>
        <authorList>
            <person name="Wiegand S."/>
            <person name="Jogler M."/>
            <person name="Boedeker C."/>
            <person name="Pinto D."/>
            <person name="Vollmers J."/>
            <person name="Rivas-Marin E."/>
            <person name="Kohn T."/>
            <person name="Peeters S.H."/>
            <person name="Heuer A."/>
            <person name="Rast P."/>
            <person name="Oberbeckmann S."/>
            <person name="Bunk B."/>
            <person name="Jeske O."/>
            <person name="Meyerdierks A."/>
            <person name="Storesund J.E."/>
            <person name="Kallscheuer N."/>
            <person name="Luecker S."/>
            <person name="Lage O.M."/>
            <person name="Pohl T."/>
            <person name="Merkel B.J."/>
            <person name="Hornburger P."/>
            <person name="Mueller R.-W."/>
            <person name="Bruemmer F."/>
            <person name="Labrenz M."/>
            <person name="Spormann A.M."/>
            <person name="Op Den Camp H."/>
            <person name="Overmann J."/>
            <person name="Amann R."/>
            <person name="Jetten M.S.M."/>
            <person name="Mascher T."/>
            <person name="Medema M.H."/>
            <person name="Devos D.P."/>
            <person name="Kaster A.-K."/>
            <person name="Ovreas L."/>
            <person name="Rohde M."/>
            <person name="Galperin M.Y."/>
            <person name="Jogler C."/>
        </authorList>
    </citation>
    <scope>NUCLEOTIDE SEQUENCE [LARGE SCALE GENOMIC DNA]</scope>
    <source>
        <strain evidence="8 9">Poly41</strain>
    </source>
</reference>
<dbReference type="GO" id="GO:0005886">
    <property type="term" value="C:plasma membrane"/>
    <property type="evidence" value="ECO:0007669"/>
    <property type="project" value="UniProtKB-SubCell"/>
</dbReference>
<keyword evidence="5 6" id="KW-0472">Membrane</keyword>
<gene>
    <name evidence="8" type="primary">acrB_3</name>
    <name evidence="8" type="ORF">Poly41_56760</name>
</gene>
<evidence type="ECO:0000259" key="7">
    <source>
        <dbReference type="PROSITE" id="PS50156"/>
    </source>
</evidence>
<feature type="transmembrane region" description="Helical" evidence="6">
    <location>
        <begin position="610"/>
        <end position="632"/>
    </location>
</feature>
<evidence type="ECO:0000256" key="2">
    <source>
        <dbReference type="ARBA" id="ARBA00022475"/>
    </source>
</evidence>
<comment type="caution">
    <text evidence="8">The sequence shown here is derived from an EMBL/GenBank/DDBJ whole genome shotgun (WGS) entry which is preliminary data.</text>
</comment>
<dbReference type="PROSITE" id="PS50156">
    <property type="entry name" value="SSD"/>
    <property type="match status" value="2"/>
</dbReference>
<dbReference type="PANTHER" id="PTHR33406">
    <property type="entry name" value="MEMBRANE PROTEIN MJ1562-RELATED"/>
    <property type="match status" value="1"/>
</dbReference>
<feature type="transmembrane region" description="Helical" evidence="6">
    <location>
        <begin position="394"/>
        <end position="414"/>
    </location>
</feature>
<feature type="transmembrane region" description="Helical" evidence="6">
    <location>
        <begin position="679"/>
        <end position="702"/>
    </location>
</feature>
<keyword evidence="3 6" id="KW-0812">Transmembrane</keyword>